<protein>
    <submittedName>
        <fullName evidence="1">Uncharacterized protein</fullName>
    </submittedName>
</protein>
<feature type="non-terminal residue" evidence="1">
    <location>
        <position position="68"/>
    </location>
</feature>
<evidence type="ECO:0000313" key="2">
    <source>
        <dbReference type="Proteomes" id="UP001529510"/>
    </source>
</evidence>
<dbReference type="Proteomes" id="UP001529510">
    <property type="component" value="Unassembled WGS sequence"/>
</dbReference>
<dbReference type="EMBL" id="JAMKFB020000018">
    <property type="protein sequence ID" value="KAL0167971.1"/>
    <property type="molecule type" value="Genomic_DNA"/>
</dbReference>
<accession>A0ABD0P487</accession>
<feature type="non-terminal residue" evidence="1">
    <location>
        <position position="1"/>
    </location>
</feature>
<gene>
    <name evidence="1" type="ORF">M9458_036193</name>
</gene>
<dbReference type="AlphaFoldDB" id="A0ABD0P487"/>
<proteinExistence type="predicted"/>
<name>A0ABD0P487_CIRMR</name>
<organism evidence="1 2">
    <name type="scientific">Cirrhinus mrigala</name>
    <name type="common">Mrigala</name>
    <dbReference type="NCBI Taxonomy" id="683832"/>
    <lineage>
        <taxon>Eukaryota</taxon>
        <taxon>Metazoa</taxon>
        <taxon>Chordata</taxon>
        <taxon>Craniata</taxon>
        <taxon>Vertebrata</taxon>
        <taxon>Euteleostomi</taxon>
        <taxon>Actinopterygii</taxon>
        <taxon>Neopterygii</taxon>
        <taxon>Teleostei</taxon>
        <taxon>Ostariophysi</taxon>
        <taxon>Cypriniformes</taxon>
        <taxon>Cyprinidae</taxon>
        <taxon>Labeoninae</taxon>
        <taxon>Labeonini</taxon>
        <taxon>Cirrhinus</taxon>
    </lineage>
</organism>
<evidence type="ECO:0000313" key="1">
    <source>
        <dbReference type="EMBL" id="KAL0167971.1"/>
    </source>
</evidence>
<comment type="caution">
    <text evidence="1">The sequence shown here is derived from an EMBL/GenBank/DDBJ whole genome shotgun (WGS) entry which is preliminary data.</text>
</comment>
<sequence length="68" mass="7826">VVRVPCIRTERDGTHRTGGEMLGRVRLKSHLGSHWDGSWDIVAFSVVRNTNHEPSEMSNRTMVIYFDQ</sequence>
<reference evidence="1 2" key="1">
    <citation type="submission" date="2024-05" db="EMBL/GenBank/DDBJ databases">
        <title>Genome sequencing and assembly of Indian major carp, Cirrhinus mrigala (Hamilton, 1822).</title>
        <authorList>
            <person name="Mohindra V."/>
            <person name="Chowdhury L.M."/>
            <person name="Lal K."/>
            <person name="Jena J.K."/>
        </authorList>
    </citation>
    <scope>NUCLEOTIDE SEQUENCE [LARGE SCALE GENOMIC DNA]</scope>
    <source>
        <strain evidence="1">CM1030</strain>
        <tissue evidence="1">Blood</tissue>
    </source>
</reference>
<keyword evidence="2" id="KW-1185">Reference proteome</keyword>